<dbReference type="OrthoDB" id="538216at2759"/>
<keyword evidence="3" id="KW-1185">Reference proteome</keyword>
<gene>
    <name evidence="2" type="ORF">HHK36_014577</name>
</gene>
<proteinExistence type="predicted"/>
<accession>A0A834Z1K3</accession>
<reference evidence="2 3" key="1">
    <citation type="submission" date="2020-04" db="EMBL/GenBank/DDBJ databases">
        <title>Plant Genome Project.</title>
        <authorList>
            <person name="Zhang R.-G."/>
        </authorList>
    </citation>
    <scope>NUCLEOTIDE SEQUENCE [LARGE SCALE GENOMIC DNA]</scope>
    <source>
        <strain evidence="2">YNK0</strain>
        <tissue evidence="2">Leaf</tissue>
    </source>
</reference>
<dbReference type="EMBL" id="JABCRI010000010">
    <property type="protein sequence ID" value="KAF8398720.1"/>
    <property type="molecule type" value="Genomic_DNA"/>
</dbReference>
<dbReference type="OMA" id="YSIGQHT"/>
<feature type="compositionally biased region" description="Basic residues" evidence="1">
    <location>
        <begin position="240"/>
        <end position="249"/>
    </location>
</feature>
<name>A0A834Z1K3_TETSI</name>
<comment type="caution">
    <text evidence="2">The sequence shown here is derived from an EMBL/GenBank/DDBJ whole genome shotgun (WGS) entry which is preliminary data.</text>
</comment>
<dbReference type="PANTHER" id="PTHR20932:SF36">
    <property type="entry name" value="OS03G0110600 PROTEIN"/>
    <property type="match status" value="1"/>
</dbReference>
<feature type="region of interest" description="Disordered" evidence="1">
    <location>
        <begin position="66"/>
        <end position="148"/>
    </location>
</feature>
<dbReference type="Proteomes" id="UP000655225">
    <property type="component" value="Unassembled WGS sequence"/>
</dbReference>
<evidence type="ECO:0000313" key="2">
    <source>
        <dbReference type="EMBL" id="KAF8398720.1"/>
    </source>
</evidence>
<sequence length="249" mass="27148">MPSRRGSSDVLESFQSIRLNSPQWKVSPAMSTLQGYYGLKTPNHKSAEEGTEMAVYRTDRARYLEDEELPRSLSVSDPPPSRHRKSRSLVNGFLPENGELAEDMPVAEAGEVEADKSGEKSVRRRQKVEAGSSSRTPERLLKDDNSNGSGFLAMIGKGLALRPKSASRTSLAADADSWWLNPIPVGLGDSLIADGFAGVRKSSSTSNLQEQDHNSSSSLWPTSKWSLRPDVQAGLPKPITGRRNKAALD</sequence>
<feature type="compositionally biased region" description="Basic and acidic residues" evidence="1">
    <location>
        <begin position="136"/>
        <end position="145"/>
    </location>
</feature>
<evidence type="ECO:0000313" key="3">
    <source>
        <dbReference type="Proteomes" id="UP000655225"/>
    </source>
</evidence>
<organism evidence="2 3">
    <name type="scientific">Tetracentron sinense</name>
    <name type="common">Spur-leaf</name>
    <dbReference type="NCBI Taxonomy" id="13715"/>
    <lineage>
        <taxon>Eukaryota</taxon>
        <taxon>Viridiplantae</taxon>
        <taxon>Streptophyta</taxon>
        <taxon>Embryophyta</taxon>
        <taxon>Tracheophyta</taxon>
        <taxon>Spermatophyta</taxon>
        <taxon>Magnoliopsida</taxon>
        <taxon>Trochodendrales</taxon>
        <taxon>Trochodendraceae</taxon>
        <taxon>Tetracentron</taxon>
    </lineage>
</organism>
<dbReference type="InterPro" id="IPR045030">
    <property type="entry name" value="LYSM1-4"/>
</dbReference>
<feature type="compositionally biased region" description="Low complexity" evidence="1">
    <location>
        <begin position="215"/>
        <end position="226"/>
    </location>
</feature>
<feature type="region of interest" description="Disordered" evidence="1">
    <location>
        <begin position="200"/>
        <end position="249"/>
    </location>
</feature>
<evidence type="ECO:0000256" key="1">
    <source>
        <dbReference type="SAM" id="MobiDB-lite"/>
    </source>
</evidence>
<dbReference type="AlphaFoldDB" id="A0A834Z1K3"/>
<protein>
    <submittedName>
        <fullName evidence="2">Uncharacterized protein</fullName>
    </submittedName>
</protein>
<dbReference type="PANTHER" id="PTHR20932">
    <property type="entry name" value="LYSM AND PUTATIVE PEPTIDOGLYCAN-BINDING DOMAIN-CONTAINING PROTEIN"/>
    <property type="match status" value="1"/>
</dbReference>